<keyword evidence="2" id="KW-1185">Reference proteome</keyword>
<organism evidence="1 2">
    <name type="scientific">Streptomyces alanosinicus</name>
    <dbReference type="NCBI Taxonomy" id="68171"/>
    <lineage>
        <taxon>Bacteria</taxon>
        <taxon>Bacillati</taxon>
        <taxon>Actinomycetota</taxon>
        <taxon>Actinomycetes</taxon>
        <taxon>Kitasatosporales</taxon>
        <taxon>Streptomycetaceae</taxon>
        <taxon>Streptomyces</taxon>
    </lineage>
</organism>
<accession>A0A919D7Q9</accession>
<reference evidence="1" key="1">
    <citation type="journal article" date="2014" name="Int. J. Syst. Evol. Microbiol.">
        <title>Complete genome sequence of Corynebacterium casei LMG S-19264T (=DSM 44701T), isolated from a smear-ripened cheese.</title>
        <authorList>
            <consortium name="US DOE Joint Genome Institute (JGI-PGF)"/>
            <person name="Walter F."/>
            <person name="Albersmeier A."/>
            <person name="Kalinowski J."/>
            <person name="Ruckert C."/>
        </authorList>
    </citation>
    <scope>NUCLEOTIDE SEQUENCE</scope>
    <source>
        <strain evidence="1">JCM 4714</strain>
    </source>
</reference>
<dbReference type="EMBL" id="BMVG01000042">
    <property type="protein sequence ID" value="GHE13645.1"/>
    <property type="molecule type" value="Genomic_DNA"/>
</dbReference>
<dbReference type="InterPro" id="IPR010520">
    <property type="entry name" value="FrsA-like"/>
</dbReference>
<evidence type="ECO:0000313" key="2">
    <source>
        <dbReference type="Proteomes" id="UP000655443"/>
    </source>
</evidence>
<dbReference type="Pfam" id="PF06500">
    <property type="entry name" value="FrsA-like"/>
    <property type="match status" value="1"/>
</dbReference>
<dbReference type="Proteomes" id="UP000655443">
    <property type="component" value="Unassembled WGS sequence"/>
</dbReference>
<proteinExistence type="predicted"/>
<protein>
    <recommendedName>
        <fullName evidence="3">Alpha/beta hydrolase</fullName>
    </recommendedName>
</protein>
<gene>
    <name evidence="1" type="ORF">GCM10010339_81300</name>
</gene>
<sequence>MMFTFDIAPAELFDERSRQFAAWGIPARTVARARAGITDMWGTGPRGWVPVWARLAQEAEAAGEWLSAAQIWGAARFPALATPERHEAYERQRAAYARVIAGRRLPVLPSCPKAMEGPRIARGTVELRLAGGMVSLPVHLMARRRRRRPGVLVLSGGVDTWKVELHRMAVATALATGLLVVSVDMPGTGEAPGPLTPDGDLLLSALVGEIRRWRPGEPVAYLGLSFGGHWAVKLALRGVVDAAVDIGGPTGAGEPEEPIDVLALPYGMPGILGNALGLAALPEAAETDGMLAAFSLRRQGLLDHRVDDVEDADDAGDVHNCVPLLAVNGAHDQFIPRGDTARLAALRNTTVWIVPGATHCAAEHIRPLLAATWAWLLTRPPFRRHPAVRADPHLWARDRDGRGSTSRSSLSGRR</sequence>
<comment type="caution">
    <text evidence="1">The sequence shown here is derived from an EMBL/GenBank/DDBJ whole genome shotgun (WGS) entry which is preliminary data.</text>
</comment>
<name>A0A919D7Q9_9ACTN</name>
<dbReference type="AlphaFoldDB" id="A0A919D7Q9"/>
<evidence type="ECO:0008006" key="3">
    <source>
        <dbReference type="Google" id="ProtNLM"/>
    </source>
</evidence>
<evidence type="ECO:0000313" key="1">
    <source>
        <dbReference type="EMBL" id="GHE13645.1"/>
    </source>
</evidence>
<dbReference type="Gene3D" id="3.40.50.1820">
    <property type="entry name" value="alpha/beta hydrolase"/>
    <property type="match status" value="1"/>
</dbReference>
<dbReference type="SUPFAM" id="SSF53474">
    <property type="entry name" value="alpha/beta-Hydrolases"/>
    <property type="match status" value="1"/>
</dbReference>
<reference evidence="1" key="2">
    <citation type="submission" date="2020-09" db="EMBL/GenBank/DDBJ databases">
        <authorList>
            <person name="Sun Q."/>
            <person name="Ohkuma M."/>
        </authorList>
    </citation>
    <scope>NUCLEOTIDE SEQUENCE</scope>
    <source>
        <strain evidence="1">JCM 4714</strain>
    </source>
</reference>
<dbReference type="InterPro" id="IPR029058">
    <property type="entry name" value="AB_hydrolase_fold"/>
</dbReference>